<dbReference type="Proteomes" id="UP000070544">
    <property type="component" value="Unassembled WGS sequence"/>
</dbReference>
<sequence length="115" mass="12311">MLDCALDTGGGNISSRVDVRTCAPGSWSWSLSANCSTVTDSSGIFPSMLSFPSPSISRDSSAGAASELSAPVTAPLDNRRRRKSRIEPSPSFLLFWDEISGTESWRPGVELDWGI</sequence>
<dbReference type="EMBL" id="KQ965766">
    <property type="protein sequence ID" value="KXS14869.1"/>
    <property type="molecule type" value="Genomic_DNA"/>
</dbReference>
<evidence type="ECO:0000313" key="3">
    <source>
        <dbReference type="Proteomes" id="UP000070544"/>
    </source>
</evidence>
<accession>A0A139ADX5</accession>
<name>A0A139ADX5_GONPJ</name>
<feature type="region of interest" description="Disordered" evidence="1">
    <location>
        <begin position="54"/>
        <end position="84"/>
    </location>
</feature>
<organism evidence="2 3">
    <name type="scientific">Gonapodya prolifera (strain JEL478)</name>
    <name type="common">Monoblepharis prolifera</name>
    <dbReference type="NCBI Taxonomy" id="1344416"/>
    <lineage>
        <taxon>Eukaryota</taxon>
        <taxon>Fungi</taxon>
        <taxon>Fungi incertae sedis</taxon>
        <taxon>Chytridiomycota</taxon>
        <taxon>Chytridiomycota incertae sedis</taxon>
        <taxon>Monoblepharidomycetes</taxon>
        <taxon>Monoblepharidales</taxon>
        <taxon>Gonapodyaceae</taxon>
        <taxon>Gonapodya</taxon>
    </lineage>
</organism>
<keyword evidence="3" id="KW-1185">Reference proteome</keyword>
<gene>
    <name evidence="2" type="ORF">M427DRAFT_57268</name>
</gene>
<dbReference type="AlphaFoldDB" id="A0A139ADX5"/>
<evidence type="ECO:0000313" key="2">
    <source>
        <dbReference type="EMBL" id="KXS14869.1"/>
    </source>
</evidence>
<proteinExistence type="predicted"/>
<reference evidence="2 3" key="1">
    <citation type="journal article" date="2015" name="Genome Biol. Evol.">
        <title>Phylogenomic analyses indicate that early fungi evolved digesting cell walls of algal ancestors of land plants.</title>
        <authorList>
            <person name="Chang Y."/>
            <person name="Wang S."/>
            <person name="Sekimoto S."/>
            <person name="Aerts A.L."/>
            <person name="Choi C."/>
            <person name="Clum A."/>
            <person name="LaButti K.M."/>
            <person name="Lindquist E.A."/>
            <person name="Yee Ngan C."/>
            <person name="Ohm R.A."/>
            <person name="Salamov A.A."/>
            <person name="Grigoriev I.V."/>
            <person name="Spatafora J.W."/>
            <person name="Berbee M.L."/>
        </authorList>
    </citation>
    <scope>NUCLEOTIDE SEQUENCE [LARGE SCALE GENOMIC DNA]</scope>
    <source>
        <strain evidence="2 3">JEL478</strain>
    </source>
</reference>
<protein>
    <submittedName>
        <fullName evidence="2">Uncharacterized protein</fullName>
    </submittedName>
</protein>
<feature type="non-terminal residue" evidence="2">
    <location>
        <position position="115"/>
    </location>
</feature>
<evidence type="ECO:0000256" key="1">
    <source>
        <dbReference type="SAM" id="MobiDB-lite"/>
    </source>
</evidence>